<evidence type="ECO:0000313" key="6">
    <source>
        <dbReference type="EMBL" id="SHK00020.1"/>
    </source>
</evidence>
<evidence type="ECO:0000256" key="1">
    <source>
        <dbReference type="ARBA" id="ARBA00022987"/>
    </source>
</evidence>
<feature type="compositionally biased region" description="Acidic residues" evidence="4">
    <location>
        <begin position="91"/>
        <end position="119"/>
    </location>
</feature>
<evidence type="ECO:0000256" key="3">
    <source>
        <dbReference type="ARBA" id="ARBA00035646"/>
    </source>
</evidence>
<proteinExistence type="inferred from homology"/>
<dbReference type="GO" id="GO:0012506">
    <property type="term" value="C:vesicle membrane"/>
    <property type="evidence" value="ECO:0007669"/>
    <property type="project" value="InterPro"/>
</dbReference>
<reference evidence="8" key="2">
    <citation type="submission" date="2016-11" db="EMBL/GenBank/DDBJ databases">
        <authorList>
            <person name="Varghese N."/>
            <person name="Submissions S."/>
        </authorList>
    </citation>
    <scope>NUCLEOTIDE SEQUENCE [LARGE SCALE GENOMIC DNA]</scope>
    <source>
        <strain evidence="8">DX253</strain>
    </source>
</reference>
<evidence type="ECO:0000313" key="7">
    <source>
        <dbReference type="Proteomes" id="UP000003751"/>
    </source>
</evidence>
<dbReference type="EMBL" id="AEMG01000028">
    <property type="protein sequence ID" value="EFW90280.1"/>
    <property type="molecule type" value="Genomic_DNA"/>
</dbReference>
<dbReference type="PROSITE" id="PS00669">
    <property type="entry name" value="GAS_VESICLE_A_2"/>
    <property type="match status" value="1"/>
</dbReference>
<dbReference type="PANTHER" id="PTHR35344">
    <property type="entry name" value="GAS VESICLE STRUCTURAL PROTEIN 2-RELATED"/>
    <property type="match status" value="1"/>
</dbReference>
<sequence length="145" mass="15820">MSETGPTRSQSDLAEMLELLLDKGVVINADIVVTVGETELLGVKLRAAIASFETAAQYGLEFPEGTDMQRVEEAANVEELPESETVTVGVDPDDEYEESEADAESNERSEEEAEADERSEEQTESKMGEDTDEETQTAEAEHDGD</sequence>
<dbReference type="PANTHER" id="PTHR35344:SF4">
    <property type="entry name" value="GAS VESICLE PROTEIN A1"/>
    <property type="match status" value="1"/>
</dbReference>
<dbReference type="STRING" id="797209.GCA_000376445_00709"/>
<dbReference type="NCBIfam" id="NF046090">
    <property type="entry name" value="halo_gas_GvpJ"/>
    <property type="match status" value="1"/>
</dbReference>
<dbReference type="InterPro" id="IPR050530">
    <property type="entry name" value="GvpA"/>
</dbReference>
<dbReference type="PATRIC" id="fig|797209.4.peg.3820"/>
<comment type="similarity">
    <text evidence="3">Belongs to the gas vesicle GvpA family.</text>
</comment>
<dbReference type="eggNOG" id="arCOG03093">
    <property type="taxonomic scope" value="Archaea"/>
</dbReference>
<organism evidence="5 7">
    <name type="scientific">Haladaptatus paucihalophilus DX253</name>
    <dbReference type="NCBI Taxonomy" id="797209"/>
    <lineage>
        <taxon>Archaea</taxon>
        <taxon>Methanobacteriati</taxon>
        <taxon>Methanobacteriota</taxon>
        <taxon>Stenosarchaea group</taxon>
        <taxon>Halobacteria</taxon>
        <taxon>Halobacteriales</taxon>
        <taxon>Haladaptataceae</taxon>
        <taxon>Haladaptatus</taxon>
    </lineage>
</organism>
<reference evidence="6" key="3">
    <citation type="submission" date="2016-11" db="EMBL/GenBank/DDBJ databases">
        <authorList>
            <person name="Jaros S."/>
            <person name="Januszkiewicz K."/>
            <person name="Wedrychowicz H."/>
        </authorList>
    </citation>
    <scope>NUCLEOTIDE SEQUENCE [LARGE SCALE GENOMIC DNA]</scope>
    <source>
        <strain evidence="6">DX253</strain>
    </source>
</reference>
<dbReference type="OrthoDB" id="170622at2157"/>
<reference evidence="5 7" key="1">
    <citation type="journal article" date="2014" name="ISME J.">
        <title>Trehalose/2-sulfotrehalose biosynthesis and glycine-betaine uptake are widely spread mechanisms for osmoadaptation in the Halobacteriales.</title>
        <authorList>
            <person name="Youssef N.H."/>
            <person name="Savage-Ashlock K.N."/>
            <person name="McCully A.L."/>
            <person name="Luedtke B."/>
            <person name="Shaw E.I."/>
            <person name="Hoff W.D."/>
            <person name="Elshahed M.S."/>
        </authorList>
    </citation>
    <scope>NUCLEOTIDE SEQUENCE [LARGE SCALE GENOMIC DNA]</scope>
    <source>
        <strain evidence="5 7">DX253</strain>
    </source>
</reference>
<protein>
    <submittedName>
        <fullName evidence="6">Gas vesicle protein</fullName>
    </submittedName>
    <submittedName>
        <fullName evidence="5">Gas-vesicle operon protein gvpJ</fullName>
    </submittedName>
</protein>
<feature type="compositionally biased region" description="Basic and acidic residues" evidence="4">
    <location>
        <begin position="120"/>
        <end position="129"/>
    </location>
</feature>
<accession>E7QYL4</accession>
<feature type="region of interest" description="Disordered" evidence="4">
    <location>
        <begin position="75"/>
        <end position="145"/>
    </location>
</feature>
<dbReference type="Proteomes" id="UP000003751">
    <property type="component" value="Unassembled WGS sequence"/>
</dbReference>
<evidence type="ECO:0000313" key="5">
    <source>
        <dbReference type="EMBL" id="EFW90280.1"/>
    </source>
</evidence>
<keyword evidence="1" id="KW-0304">Gas vesicle</keyword>
<dbReference type="InterPro" id="IPR000638">
    <property type="entry name" value="Gas-vesicle_GvpA-like"/>
</dbReference>
<gene>
    <name evidence="6" type="ORF">SAMN05444342_0229</name>
    <name evidence="5" type="ORF">ZOD2009_19523</name>
</gene>
<dbReference type="AlphaFoldDB" id="E7QYL4"/>
<evidence type="ECO:0000256" key="2">
    <source>
        <dbReference type="ARBA" id="ARBA00035108"/>
    </source>
</evidence>
<evidence type="ECO:0000256" key="4">
    <source>
        <dbReference type="SAM" id="MobiDB-lite"/>
    </source>
</evidence>
<evidence type="ECO:0000313" key="8">
    <source>
        <dbReference type="Proteomes" id="UP000184203"/>
    </source>
</evidence>
<name>E7QYL4_HALPU</name>
<dbReference type="InterPro" id="IPR018493">
    <property type="entry name" value="GvpA-like_CS"/>
</dbReference>
<comment type="subcellular location">
    <subcellularLocation>
        <location evidence="2">Gas vesicle</location>
    </subcellularLocation>
</comment>
<dbReference type="EMBL" id="FRAN01000001">
    <property type="protein sequence ID" value="SHK00020.1"/>
    <property type="molecule type" value="Genomic_DNA"/>
</dbReference>
<dbReference type="RefSeq" id="WP_007982680.1">
    <property type="nucleotide sequence ID" value="NZ_AEMG01000028.1"/>
</dbReference>
<keyword evidence="8" id="KW-1185">Reference proteome</keyword>
<dbReference type="GO" id="GO:0031411">
    <property type="term" value="C:gas vesicle"/>
    <property type="evidence" value="ECO:0007669"/>
    <property type="project" value="UniProtKB-SubCell"/>
</dbReference>
<dbReference type="Pfam" id="PF00741">
    <property type="entry name" value="Gas_vesicle"/>
    <property type="match status" value="1"/>
</dbReference>
<dbReference type="GO" id="GO:0005198">
    <property type="term" value="F:structural molecule activity"/>
    <property type="evidence" value="ECO:0007669"/>
    <property type="project" value="InterPro"/>
</dbReference>
<dbReference type="Proteomes" id="UP000184203">
    <property type="component" value="Unassembled WGS sequence"/>
</dbReference>
<dbReference type="PROSITE" id="PS00234">
    <property type="entry name" value="GAS_VESICLE_A_1"/>
    <property type="match status" value="1"/>
</dbReference>